<sequence length="126" mass="14280">MSKPVTIELLQDIIAAFNSRDVARIAAHFADDAVFYASRGKDADGAAIRGKETIADYVAKRFDQIPNMSWEPVYDYVADDTRAVSVWIVRGDEVTGEKIEARGVDLWEFRGDKILYKDTYWKIKTA</sequence>
<dbReference type="Pfam" id="PF12680">
    <property type="entry name" value="SnoaL_2"/>
    <property type="match status" value="1"/>
</dbReference>
<dbReference type="SUPFAM" id="SSF54427">
    <property type="entry name" value="NTF2-like"/>
    <property type="match status" value="1"/>
</dbReference>
<evidence type="ECO:0000259" key="1">
    <source>
        <dbReference type="Pfam" id="PF12680"/>
    </source>
</evidence>
<accession>A0A6P2UTH9</accession>
<name>A0A6P2UTH9_BURL3</name>
<dbReference type="EMBL" id="CABVQN010000003">
    <property type="protein sequence ID" value="VWC77232.1"/>
    <property type="molecule type" value="Genomic_DNA"/>
</dbReference>
<proteinExistence type="predicted"/>
<evidence type="ECO:0000313" key="2">
    <source>
        <dbReference type="EMBL" id="VWC77232.1"/>
    </source>
</evidence>
<dbReference type="AlphaFoldDB" id="A0A6P2UTH9"/>
<dbReference type="InterPro" id="IPR037401">
    <property type="entry name" value="SnoaL-like"/>
</dbReference>
<dbReference type="Gene3D" id="3.10.450.50">
    <property type="match status" value="1"/>
</dbReference>
<organism evidence="2 3">
    <name type="scientific">Burkholderia lata (strain ATCC 17760 / DSM 23089 / LMG 22485 / NCIMB 9086 / R18194 / 383)</name>
    <dbReference type="NCBI Taxonomy" id="482957"/>
    <lineage>
        <taxon>Bacteria</taxon>
        <taxon>Pseudomonadati</taxon>
        <taxon>Pseudomonadota</taxon>
        <taxon>Betaproteobacteria</taxon>
        <taxon>Burkholderiales</taxon>
        <taxon>Burkholderiaceae</taxon>
        <taxon>Burkholderia</taxon>
        <taxon>Burkholderia cepacia complex</taxon>
    </lineage>
</organism>
<dbReference type="InterPro" id="IPR032710">
    <property type="entry name" value="NTF2-like_dom_sf"/>
</dbReference>
<protein>
    <submittedName>
        <fullName evidence="2">Transcriptional regulator</fullName>
    </submittedName>
</protein>
<dbReference type="RefSeq" id="WP_175011109.1">
    <property type="nucleotide sequence ID" value="NZ_CABVQN010000003.1"/>
</dbReference>
<gene>
    <name evidence="2" type="ORF">BLA39750_00962</name>
</gene>
<reference evidence="2 3" key="1">
    <citation type="submission" date="2019-09" db="EMBL/GenBank/DDBJ databases">
        <authorList>
            <person name="Depoorter E."/>
        </authorList>
    </citation>
    <scope>NUCLEOTIDE SEQUENCE [LARGE SCALE GENOMIC DNA]</scope>
    <source>
        <strain evidence="2">R-39750</strain>
    </source>
</reference>
<dbReference type="Proteomes" id="UP000494110">
    <property type="component" value="Unassembled WGS sequence"/>
</dbReference>
<feature type="domain" description="SnoaL-like" evidence="1">
    <location>
        <begin position="11"/>
        <end position="115"/>
    </location>
</feature>
<evidence type="ECO:0000313" key="3">
    <source>
        <dbReference type="Proteomes" id="UP000494110"/>
    </source>
</evidence>